<accession>A0AA35PHT4</accession>
<dbReference type="Proteomes" id="UP001178461">
    <property type="component" value="Chromosome 12"/>
</dbReference>
<keyword evidence="3" id="KW-1185">Reference proteome</keyword>
<evidence type="ECO:0000256" key="1">
    <source>
        <dbReference type="SAM" id="MobiDB-lite"/>
    </source>
</evidence>
<dbReference type="AlphaFoldDB" id="A0AA35PHT4"/>
<gene>
    <name evidence="2" type="ORF">PODLI_1B016532</name>
</gene>
<feature type="compositionally biased region" description="Basic and acidic residues" evidence="1">
    <location>
        <begin position="14"/>
        <end position="23"/>
    </location>
</feature>
<feature type="region of interest" description="Disordered" evidence="1">
    <location>
        <begin position="1"/>
        <end position="27"/>
    </location>
</feature>
<sequence length="83" mass="8732">MELWNSLPQGEEMAGDRNVDPEGCHPGSRQAAFGRISCFLSSSRAGNPPDPSARPTKEAAAAGTYGVMVPSLCPLSAREKEKG</sequence>
<reference evidence="2" key="1">
    <citation type="submission" date="2022-12" db="EMBL/GenBank/DDBJ databases">
        <authorList>
            <person name="Alioto T."/>
            <person name="Alioto T."/>
            <person name="Gomez Garrido J."/>
        </authorList>
    </citation>
    <scope>NUCLEOTIDE SEQUENCE</scope>
</reference>
<name>A0AA35PHT4_9SAUR</name>
<proteinExistence type="predicted"/>
<organism evidence="2 3">
    <name type="scientific">Podarcis lilfordi</name>
    <name type="common">Lilford's wall lizard</name>
    <dbReference type="NCBI Taxonomy" id="74358"/>
    <lineage>
        <taxon>Eukaryota</taxon>
        <taxon>Metazoa</taxon>
        <taxon>Chordata</taxon>
        <taxon>Craniata</taxon>
        <taxon>Vertebrata</taxon>
        <taxon>Euteleostomi</taxon>
        <taxon>Lepidosauria</taxon>
        <taxon>Squamata</taxon>
        <taxon>Bifurcata</taxon>
        <taxon>Unidentata</taxon>
        <taxon>Episquamata</taxon>
        <taxon>Laterata</taxon>
        <taxon>Lacertibaenia</taxon>
        <taxon>Lacertidae</taxon>
        <taxon>Podarcis</taxon>
    </lineage>
</organism>
<evidence type="ECO:0000313" key="3">
    <source>
        <dbReference type="Proteomes" id="UP001178461"/>
    </source>
</evidence>
<protein>
    <submittedName>
        <fullName evidence="2">Uncharacterized protein</fullName>
    </submittedName>
</protein>
<dbReference type="EMBL" id="OX395137">
    <property type="protein sequence ID" value="CAI5789446.1"/>
    <property type="molecule type" value="Genomic_DNA"/>
</dbReference>
<evidence type="ECO:0000313" key="2">
    <source>
        <dbReference type="EMBL" id="CAI5789446.1"/>
    </source>
</evidence>